<dbReference type="EMBL" id="BK015354">
    <property type="protein sequence ID" value="DAE02841.1"/>
    <property type="molecule type" value="Genomic_DNA"/>
</dbReference>
<sequence length="172" mass="17832">MNINISLNDASSLNSAISQLENYAARFKDMCFEVCEQLAKIGEDVLNATYSAAAYAGTNDIQVSSEPVEGGYRLSANGSVLGFIEFGTGAGYPLGEYAGQVGAPAHGTYGKGKGANPPWKYIGEGGNAGKFIASTPRGTLYRTDGNPPANAFPAAVEAMRANFSSVVQGVFG</sequence>
<organism evidence="1">
    <name type="scientific">Siphoviridae sp. ctrvp54</name>
    <dbReference type="NCBI Taxonomy" id="2825690"/>
    <lineage>
        <taxon>Viruses</taxon>
        <taxon>Duplodnaviria</taxon>
        <taxon>Heunggongvirae</taxon>
        <taxon>Uroviricota</taxon>
        <taxon>Caudoviricetes</taxon>
    </lineage>
</organism>
<protein>
    <submittedName>
        <fullName evidence="1">Uncharacterized protein</fullName>
    </submittedName>
</protein>
<accession>A0A8S5P8W4</accession>
<evidence type="ECO:0000313" key="1">
    <source>
        <dbReference type="EMBL" id="DAE02841.1"/>
    </source>
</evidence>
<reference evidence="1" key="1">
    <citation type="journal article" date="2021" name="Proc. Natl. Acad. Sci. U.S.A.">
        <title>A Catalog of Tens of Thousands of Viruses from Human Metagenomes Reveals Hidden Associations with Chronic Diseases.</title>
        <authorList>
            <person name="Tisza M.J."/>
            <person name="Buck C.B."/>
        </authorList>
    </citation>
    <scope>NUCLEOTIDE SEQUENCE</scope>
    <source>
        <strain evidence="1">Ctrvp54</strain>
    </source>
</reference>
<proteinExistence type="predicted"/>
<name>A0A8S5P8W4_9CAUD</name>